<dbReference type="InterPro" id="IPR006135">
    <property type="entry name" value="T3SS_substrate_exporter"/>
</dbReference>
<dbReference type="RefSeq" id="WP_006447076.1">
    <property type="nucleotide sequence ID" value="NZ_BSRA01000001.1"/>
</dbReference>
<accession>A0A1H2SFX2</accession>
<proteinExistence type="predicted"/>
<reference evidence="3" key="2">
    <citation type="submission" date="2016-10" db="EMBL/GenBank/DDBJ databases">
        <authorList>
            <person name="Varghese N."/>
        </authorList>
    </citation>
    <scope>NUCLEOTIDE SEQUENCE [LARGE SCALE GENOMIC DNA]</scope>
    <source>
        <strain evidence="3">DSM 12489</strain>
    </source>
</reference>
<dbReference type="Gene3D" id="3.40.1690.10">
    <property type="entry name" value="secretion proteins EscU"/>
    <property type="match status" value="1"/>
</dbReference>
<dbReference type="InterPro" id="IPR029025">
    <property type="entry name" value="T3SS_substrate_exporter_C"/>
</dbReference>
<dbReference type="GO" id="GO:0009306">
    <property type="term" value="P:protein secretion"/>
    <property type="evidence" value="ECO:0007669"/>
    <property type="project" value="InterPro"/>
</dbReference>
<name>A0A1H2SFX2_9BACL</name>
<gene>
    <name evidence="1" type="ORF">Heshes_00210</name>
    <name evidence="2" type="ORF">SAMN04489725_10425</name>
</gene>
<dbReference type="AlphaFoldDB" id="A0A1H2SFX2"/>
<evidence type="ECO:0000313" key="1">
    <source>
        <dbReference type="EMBL" id="GLV12337.1"/>
    </source>
</evidence>
<dbReference type="EMBL" id="FNOJ01000004">
    <property type="protein sequence ID" value="SDW29909.1"/>
    <property type="molecule type" value="Genomic_DNA"/>
</dbReference>
<sequence>MVQKRAVALRYDRQREGAPRVVAKGAGEVAEAIIHTATANTVPIVENEELVDTLIRLEVDHVIPPELYRAVAEVLAYVYRSKKQQ</sequence>
<dbReference type="PANTHER" id="PTHR30531">
    <property type="entry name" value="FLAGELLAR BIOSYNTHETIC PROTEIN FLHB"/>
    <property type="match status" value="1"/>
</dbReference>
<reference evidence="1" key="3">
    <citation type="submission" date="2023-02" db="EMBL/GenBank/DDBJ databases">
        <title>Proposal of a novel subspecies: Alicyclobacillus hesperidum subspecies aegle.</title>
        <authorList>
            <person name="Goto K."/>
            <person name="Fujii T."/>
            <person name="Yasui K."/>
            <person name="Mochida K."/>
            <person name="Kato-Tanaka Y."/>
            <person name="Morohoshi S."/>
            <person name="An S.Y."/>
            <person name="Kasai H."/>
            <person name="Yokota A."/>
        </authorList>
    </citation>
    <scope>NUCLEOTIDE SEQUENCE</scope>
    <source>
        <strain evidence="1">DSM 12766</strain>
    </source>
</reference>
<dbReference type="GO" id="GO:0005886">
    <property type="term" value="C:plasma membrane"/>
    <property type="evidence" value="ECO:0007669"/>
    <property type="project" value="TreeGrafter"/>
</dbReference>
<keyword evidence="3" id="KW-1185">Reference proteome</keyword>
<organism evidence="2 3">
    <name type="scientific">Alicyclobacillus hesperidum</name>
    <dbReference type="NCBI Taxonomy" id="89784"/>
    <lineage>
        <taxon>Bacteria</taxon>
        <taxon>Bacillati</taxon>
        <taxon>Bacillota</taxon>
        <taxon>Bacilli</taxon>
        <taxon>Bacillales</taxon>
        <taxon>Alicyclobacillaceae</taxon>
        <taxon>Alicyclobacillus</taxon>
    </lineage>
</organism>
<dbReference type="SUPFAM" id="SSF160544">
    <property type="entry name" value="EscU C-terminal domain-like"/>
    <property type="match status" value="1"/>
</dbReference>
<evidence type="ECO:0000313" key="3">
    <source>
        <dbReference type="Proteomes" id="UP000182589"/>
    </source>
</evidence>
<dbReference type="PANTHER" id="PTHR30531:SF12">
    <property type="entry name" value="FLAGELLAR BIOSYNTHETIC PROTEIN FLHB"/>
    <property type="match status" value="1"/>
</dbReference>
<dbReference type="Proteomes" id="UP000182589">
    <property type="component" value="Unassembled WGS sequence"/>
</dbReference>
<protein>
    <submittedName>
        <fullName evidence="2">Flagellar biosynthesis protein</fullName>
    </submittedName>
</protein>
<keyword evidence="2" id="KW-0969">Cilium</keyword>
<dbReference type="Pfam" id="PF01312">
    <property type="entry name" value="Bac_export_2"/>
    <property type="match status" value="1"/>
</dbReference>
<reference evidence="2" key="1">
    <citation type="submission" date="2016-10" db="EMBL/GenBank/DDBJ databases">
        <authorList>
            <person name="de Groot N.N."/>
        </authorList>
    </citation>
    <scope>NUCLEOTIDE SEQUENCE [LARGE SCALE GENOMIC DNA]</scope>
    <source>
        <strain evidence="2">DSM 12489</strain>
    </source>
</reference>
<keyword evidence="2" id="KW-0966">Cell projection</keyword>
<dbReference type="STRING" id="89784.SAMN04489725_10425"/>
<evidence type="ECO:0000313" key="2">
    <source>
        <dbReference type="EMBL" id="SDW29909.1"/>
    </source>
</evidence>
<keyword evidence="2" id="KW-0282">Flagellum</keyword>
<dbReference type="EMBL" id="BSRA01000001">
    <property type="protein sequence ID" value="GLV12337.1"/>
    <property type="molecule type" value="Genomic_DNA"/>
</dbReference>
<dbReference type="Proteomes" id="UP001157137">
    <property type="component" value="Unassembled WGS sequence"/>
</dbReference>